<proteinExistence type="predicted"/>
<dbReference type="RefSeq" id="WP_212554127.1">
    <property type="nucleotide sequence ID" value="NZ_JAGXOE010000034.1"/>
</dbReference>
<evidence type="ECO:0000313" key="2">
    <source>
        <dbReference type="Proteomes" id="UP000676853"/>
    </source>
</evidence>
<gene>
    <name evidence="1" type="ORF">KFZ73_14320</name>
</gene>
<evidence type="ECO:0000313" key="1">
    <source>
        <dbReference type="EMBL" id="MBS4102409.1"/>
    </source>
</evidence>
<name>A0ABS5NDQ0_TSUPA</name>
<sequence>MIPDWSPVLLGPLDSLLSALMGETVTREDFVADESAWGVIPKRIFTAEALADFERCYPK</sequence>
<organism evidence="1 2">
    <name type="scientific">Tsukamurella paurometabola</name>
    <name type="common">Corynebacterium paurometabolum</name>
    <dbReference type="NCBI Taxonomy" id="2061"/>
    <lineage>
        <taxon>Bacteria</taxon>
        <taxon>Bacillati</taxon>
        <taxon>Actinomycetota</taxon>
        <taxon>Actinomycetes</taxon>
        <taxon>Mycobacteriales</taxon>
        <taxon>Tsukamurellaceae</taxon>
        <taxon>Tsukamurella</taxon>
    </lineage>
</organism>
<dbReference type="EMBL" id="JAGXOE010000034">
    <property type="protein sequence ID" value="MBS4102409.1"/>
    <property type="molecule type" value="Genomic_DNA"/>
</dbReference>
<protein>
    <submittedName>
        <fullName evidence="1">Uncharacterized protein</fullName>
    </submittedName>
</protein>
<keyword evidence="2" id="KW-1185">Reference proteome</keyword>
<reference evidence="1 2" key="1">
    <citation type="submission" date="2021-04" db="EMBL/GenBank/DDBJ databases">
        <title>Whole genome sequence analysis of a thiophenic sulfur metabolizing bacteria.</title>
        <authorList>
            <person name="Akhtar N."/>
            <person name="Akram J."/>
            <person name="Aslam A."/>
        </authorList>
    </citation>
    <scope>NUCLEOTIDE SEQUENCE [LARGE SCALE GENOMIC DNA]</scope>
    <source>
        <strain evidence="1 2">3OW</strain>
    </source>
</reference>
<accession>A0ABS5NDQ0</accession>
<comment type="caution">
    <text evidence="1">The sequence shown here is derived from an EMBL/GenBank/DDBJ whole genome shotgun (WGS) entry which is preliminary data.</text>
</comment>
<dbReference type="Proteomes" id="UP000676853">
    <property type="component" value="Unassembled WGS sequence"/>
</dbReference>